<dbReference type="PANTHER" id="PTHR30408:SF12">
    <property type="entry name" value="TYPE I RESTRICTION ENZYME MJAVIII SPECIFICITY SUBUNIT"/>
    <property type="match status" value="1"/>
</dbReference>
<dbReference type="Gene3D" id="3.90.220.20">
    <property type="entry name" value="DNA methylase specificity domains"/>
    <property type="match status" value="2"/>
</dbReference>
<comment type="caution">
    <text evidence="3">The sequence shown here is derived from an EMBL/GenBank/DDBJ whole genome shotgun (WGS) entry which is preliminary data.</text>
</comment>
<dbReference type="InterPro" id="IPR044946">
    <property type="entry name" value="Restrct_endonuc_typeI_TRD_sf"/>
</dbReference>
<evidence type="ECO:0000256" key="1">
    <source>
        <dbReference type="ARBA" id="ARBA00022747"/>
    </source>
</evidence>
<dbReference type="PANTHER" id="PTHR30408">
    <property type="entry name" value="TYPE-1 RESTRICTION ENZYME ECOKI SPECIFICITY PROTEIN"/>
    <property type="match status" value="1"/>
</dbReference>
<organism evidence="3 4">
    <name type="scientific">Deinococcus enclensis</name>
    <dbReference type="NCBI Taxonomy" id="1049582"/>
    <lineage>
        <taxon>Bacteria</taxon>
        <taxon>Thermotogati</taxon>
        <taxon>Deinococcota</taxon>
        <taxon>Deinococci</taxon>
        <taxon>Deinococcales</taxon>
        <taxon>Deinococcaceae</taxon>
        <taxon>Deinococcus</taxon>
    </lineage>
</organism>
<dbReference type="EMBL" id="JAURUR010000012">
    <property type="protein sequence ID" value="MDP9765556.1"/>
    <property type="molecule type" value="Genomic_DNA"/>
</dbReference>
<dbReference type="SUPFAM" id="SSF116734">
    <property type="entry name" value="DNA methylase specificity domain"/>
    <property type="match status" value="2"/>
</dbReference>
<dbReference type="RefSeq" id="WP_307467748.1">
    <property type="nucleotide sequence ID" value="NZ_JAURUR010000012.1"/>
</dbReference>
<dbReference type="InterPro" id="IPR052021">
    <property type="entry name" value="Type-I_RS_S_subunit"/>
</dbReference>
<gene>
    <name evidence="3" type="ORF">QO006_003007</name>
</gene>
<keyword evidence="2" id="KW-0238">DNA-binding</keyword>
<reference evidence="3 4" key="1">
    <citation type="submission" date="2023-07" db="EMBL/GenBank/DDBJ databases">
        <title>Genomic Encyclopedia of Type Strains, Phase IV (KMG-IV): sequencing the most valuable type-strain genomes for metagenomic binning, comparative biology and taxonomic classification.</title>
        <authorList>
            <person name="Goeker M."/>
        </authorList>
    </citation>
    <scope>NUCLEOTIDE SEQUENCE [LARGE SCALE GENOMIC DNA]</scope>
    <source>
        <strain evidence="3 4">NIO-1023</strain>
    </source>
</reference>
<evidence type="ECO:0000313" key="4">
    <source>
        <dbReference type="Proteomes" id="UP001232163"/>
    </source>
</evidence>
<dbReference type="NCBIfam" id="NF047740">
    <property type="entry name" value="antiphage_MADS5"/>
    <property type="match status" value="1"/>
</dbReference>
<keyword evidence="4" id="KW-1185">Reference proteome</keyword>
<keyword evidence="3" id="KW-0378">Hydrolase</keyword>
<name>A0ABT9MG32_9DEIO</name>
<accession>A0ABT9MG32</accession>
<proteinExistence type="predicted"/>
<sequence length="477" mass="52640">MKVGNPHRPVTSAWLTKESHRLDAPPFLSGAVEARVLLDKLTVPKQPLRDVTAGHSGGIYNGPQFKRNYVTSPEHGVPFLTGSSILLADTSRLPMISRKDAVSKKLAYLRVEEGMTLISCSGSIGKMAYARSELAGVWASQDVMKVVPNPEVIPPGYLYAYLSSRFGKTLVTSGTYGAIIQHIEPEHIADLQVPRFGTEFEERVHRLVGEASSLLTQFSKAINAATTEALSANGLEHFSSSEWHATGRDLGFTTGFGVRSMRALNYNPRYVAIVRQLTSRPHVSLGMATVQGTLKSGPRFKRIDADPQHSYMLIGQRDVFAVEPEGRWIAKNATSDDVLVPAGSTVMAAQGTLGEDEVYCRPVFVWSTGAEYAYSQHFLRIIPDPEKILPGYLFAFMRSEYGFRMFRSISTGTKLQGNHPELLSEIPVPLPSHEAQQAIHSQVVDAHVKRWRAVELEQQARQLVEQAIEKNFVPSGL</sequence>
<protein>
    <submittedName>
        <fullName evidence="3">Type I restriction enzyme S subunit</fullName>
        <ecNumber evidence="3">3.1.21.3</ecNumber>
    </submittedName>
</protein>
<evidence type="ECO:0000313" key="3">
    <source>
        <dbReference type="EMBL" id="MDP9765556.1"/>
    </source>
</evidence>
<dbReference type="EC" id="3.1.21.3" evidence="3"/>
<dbReference type="GO" id="GO:0009035">
    <property type="term" value="F:type I site-specific deoxyribonuclease activity"/>
    <property type="evidence" value="ECO:0007669"/>
    <property type="project" value="UniProtKB-EC"/>
</dbReference>
<keyword evidence="1" id="KW-0680">Restriction system</keyword>
<evidence type="ECO:0000256" key="2">
    <source>
        <dbReference type="ARBA" id="ARBA00023125"/>
    </source>
</evidence>
<dbReference type="Proteomes" id="UP001232163">
    <property type="component" value="Unassembled WGS sequence"/>
</dbReference>